<evidence type="ECO:0000259" key="3">
    <source>
        <dbReference type="Pfam" id="PF04253"/>
    </source>
</evidence>
<feature type="domain" description="Transferrin receptor-like dimerisation" evidence="3">
    <location>
        <begin position="617"/>
        <end position="725"/>
    </location>
</feature>
<dbReference type="Gene3D" id="3.50.30.30">
    <property type="match status" value="1"/>
</dbReference>
<dbReference type="Pfam" id="PF02225">
    <property type="entry name" value="PA"/>
    <property type="match status" value="1"/>
</dbReference>
<dbReference type="CDD" id="cd02121">
    <property type="entry name" value="PA_GCPII_like"/>
    <property type="match status" value="1"/>
</dbReference>
<dbReference type="InterPro" id="IPR036757">
    <property type="entry name" value="TFR-like_dimer_dom_sf"/>
</dbReference>
<evidence type="ECO:0000259" key="4">
    <source>
        <dbReference type="Pfam" id="PF04389"/>
    </source>
</evidence>
<keyword evidence="6" id="KW-1185">Reference proteome</keyword>
<evidence type="ECO:0000313" key="5">
    <source>
        <dbReference type="EMBL" id="ASV31380.1"/>
    </source>
</evidence>
<dbReference type="SUPFAM" id="SSF47672">
    <property type="entry name" value="Transferrin receptor-like dimerisation domain"/>
    <property type="match status" value="1"/>
</dbReference>
<dbReference type="AlphaFoldDB" id="A0A223V8B7"/>
<dbReference type="SUPFAM" id="SSF52025">
    <property type="entry name" value="PA domain"/>
    <property type="match status" value="1"/>
</dbReference>
<dbReference type="CDD" id="cd08022">
    <property type="entry name" value="M28_PSMA_like"/>
    <property type="match status" value="1"/>
</dbReference>
<comment type="similarity">
    <text evidence="1">Belongs to the peptidase M28 family. M28B subfamily.</text>
</comment>
<dbReference type="InterPro" id="IPR003137">
    <property type="entry name" value="PA_domain"/>
</dbReference>
<dbReference type="SUPFAM" id="SSF53187">
    <property type="entry name" value="Zn-dependent exopeptidases"/>
    <property type="match status" value="1"/>
</dbReference>
<dbReference type="Pfam" id="PF04253">
    <property type="entry name" value="TFR_dimer"/>
    <property type="match status" value="1"/>
</dbReference>
<dbReference type="Proteomes" id="UP000215244">
    <property type="component" value="Chromosome"/>
</dbReference>
<sequence length="733" mass="81777">MKMKYSFTLLLLIFVFAFGNAQNSILGFSEKSAAEQQKLEKSFEEKLDATNIDNWMQKMAAEPHWVGTKFGEENAKWIRDQFKSWGYDAKIETYQILFPYPIERELELIGPTTYKAKLTAVPVEGDSFTSQGDALLPSYNAFSKDGDVEGELVFVNYGIPKDYEELEKLGISVKGKIVIAKYQGSWRGIKPKLAAENGAIGCIIYSDPQDDGYGQGDVYPEGAFKNKTGVQRGSVMDMPTYPGDVLTPGYGATKDAKRLDREEAPTITKIPVLPISYEDAQPLLAALDGPVAPESWRGGLPITYHIGPGPAKVHLKLKFDWKLVPAHNVIATMKGTEFPDQWVMRGNHHDAWVHGANDPISGMVALMEEARAVGELAKKGQKPKRTLVYCAWDAEEPGLIGSTEWVEDHKKELQEKVVAYINTDGNGRGFLGVGGSHSLQAMVSEVAGDVTDPQTNVSVKERRIARDLVNGGGDSFELYALGSGSDYTPFIQHAGIASLNLGFGGENSGGEYHTIYDTYPHYKRFKDPEFAYGVALANTAGRITLRLANADIIPLDFDQWYKTVSGYLDEIMEETSKMRSSVEKHNKLMDRNAFELASDPRENIKKPEREEPVPYLDFSPLQNVLSDLKTTIEQYDMIRLNELPEAKKNMLNTMLMDAEKTLTSEKGLPRRPWFKHQIYAPGFYTGYGVKTLPGVREAVEQKNWTEAKEQINILSETLSNFNSHLKKIVSSLK</sequence>
<dbReference type="InterPro" id="IPR007484">
    <property type="entry name" value="Peptidase_M28"/>
</dbReference>
<dbReference type="PANTHER" id="PTHR10404:SF46">
    <property type="entry name" value="VACUOLAR PROTEIN SORTING-ASSOCIATED PROTEIN 70"/>
    <property type="match status" value="1"/>
</dbReference>
<dbReference type="FunFam" id="3.50.30.30:FF:000045">
    <property type="entry name" value="Predicted protein"/>
    <property type="match status" value="1"/>
</dbReference>
<feature type="domain" description="PA" evidence="2">
    <location>
        <begin position="148"/>
        <end position="215"/>
    </location>
</feature>
<protein>
    <submittedName>
        <fullName evidence="5">Folate hydrolase</fullName>
    </submittedName>
</protein>
<dbReference type="InterPro" id="IPR007365">
    <property type="entry name" value="TFR-like_dimer_dom"/>
</dbReference>
<accession>A0A223V8B7</accession>
<reference evidence="5 6" key="1">
    <citation type="submission" date="2017-08" db="EMBL/GenBank/DDBJ databases">
        <title>The complete genome sequence of Maribacter sp. B1, isolated from deep-sea sediment.</title>
        <authorList>
            <person name="Wu Y.-H."/>
            <person name="Cheng H."/>
            <person name="Xu X.-W."/>
        </authorList>
    </citation>
    <scope>NUCLEOTIDE SEQUENCE [LARGE SCALE GENOMIC DNA]</scope>
    <source>
        <strain evidence="5 6">B1</strain>
    </source>
</reference>
<organism evidence="5 6">
    <name type="scientific">Maribacter cobaltidurans</name>
    <dbReference type="NCBI Taxonomy" id="1178778"/>
    <lineage>
        <taxon>Bacteria</taxon>
        <taxon>Pseudomonadati</taxon>
        <taxon>Bacteroidota</taxon>
        <taxon>Flavobacteriia</taxon>
        <taxon>Flavobacteriales</taxon>
        <taxon>Flavobacteriaceae</taxon>
        <taxon>Maribacter</taxon>
    </lineage>
</organism>
<dbReference type="Gene3D" id="1.20.930.40">
    <property type="entry name" value="Transferrin receptor-like, dimerisation domain"/>
    <property type="match status" value="1"/>
</dbReference>
<evidence type="ECO:0000313" key="6">
    <source>
        <dbReference type="Proteomes" id="UP000215244"/>
    </source>
</evidence>
<dbReference type="GO" id="GO:0016787">
    <property type="term" value="F:hydrolase activity"/>
    <property type="evidence" value="ECO:0007669"/>
    <property type="project" value="UniProtKB-KW"/>
</dbReference>
<evidence type="ECO:0000259" key="2">
    <source>
        <dbReference type="Pfam" id="PF02225"/>
    </source>
</evidence>
<keyword evidence="5" id="KW-0378">Hydrolase</keyword>
<dbReference type="InterPro" id="IPR039373">
    <property type="entry name" value="Peptidase_M28B"/>
</dbReference>
<dbReference type="PANTHER" id="PTHR10404">
    <property type="entry name" value="N-ACETYLATED-ALPHA-LINKED ACIDIC DIPEPTIDASE"/>
    <property type="match status" value="1"/>
</dbReference>
<dbReference type="KEGG" id="marb:CJ263_14795"/>
<dbReference type="Gene3D" id="3.40.630.10">
    <property type="entry name" value="Zn peptidases"/>
    <property type="match status" value="1"/>
</dbReference>
<dbReference type="OrthoDB" id="3646048at2"/>
<proteinExistence type="inferred from homology"/>
<gene>
    <name evidence="5" type="ORF">CJ263_14795</name>
</gene>
<dbReference type="InterPro" id="IPR046450">
    <property type="entry name" value="PA_dom_sf"/>
</dbReference>
<dbReference type="FunFam" id="3.40.630.10:FF:000101">
    <property type="entry name" value="N-acetylated alpha-linked acidic dipeptidase like 1"/>
    <property type="match status" value="1"/>
</dbReference>
<evidence type="ECO:0000256" key="1">
    <source>
        <dbReference type="ARBA" id="ARBA00005634"/>
    </source>
</evidence>
<dbReference type="Pfam" id="PF04389">
    <property type="entry name" value="Peptidase_M28"/>
    <property type="match status" value="1"/>
</dbReference>
<dbReference type="EMBL" id="CP022957">
    <property type="protein sequence ID" value="ASV31380.1"/>
    <property type="molecule type" value="Genomic_DNA"/>
</dbReference>
<name>A0A223V8B7_9FLAO</name>
<feature type="domain" description="Peptidase M28" evidence="4">
    <location>
        <begin position="328"/>
        <end position="522"/>
    </location>
</feature>